<proteinExistence type="evidence at transcript level"/>
<dbReference type="SUPFAM" id="SSF52833">
    <property type="entry name" value="Thioredoxin-like"/>
    <property type="match status" value="1"/>
</dbReference>
<organism evidence="5">
    <name type="scientific">Cydia pomonella</name>
    <name type="common">Codling moth</name>
    <dbReference type="NCBI Taxonomy" id="82600"/>
    <lineage>
        <taxon>Eukaryota</taxon>
        <taxon>Metazoa</taxon>
        <taxon>Ecdysozoa</taxon>
        <taxon>Arthropoda</taxon>
        <taxon>Hexapoda</taxon>
        <taxon>Insecta</taxon>
        <taxon>Pterygota</taxon>
        <taxon>Neoptera</taxon>
        <taxon>Endopterygota</taxon>
        <taxon>Lepidoptera</taxon>
        <taxon>Glossata</taxon>
        <taxon>Ditrysia</taxon>
        <taxon>Tortricoidea</taxon>
        <taxon>Tortricidae</taxon>
        <taxon>Olethreutinae</taxon>
        <taxon>Grapholitini</taxon>
        <taxon>Cydia</taxon>
    </lineage>
</organism>
<dbReference type="SUPFAM" id="SSF47616">
    <property type="entry name" value="GST C-terminal domain-like"/>
    <property type="match status" value="1"/>
</dbReference>
<evidence type="ECO:0000313" key="5">
    <source>
        <dbReference type="EMBL" id="AYX80654.1"/>
    </source>
</evidence>
<dbReference type="EMBL" id="MG100866">
    <property type="protein sequence ID" value="AYX80654.1"/>
    <property type="molecule type" value="mRNA"/>
</dbReference>
<dbReference type="InterPro" id="IPR036249">
    <property type="entry name" value="Thioredoxin-like_sf"/>
</dbReference>
<feature type="domain" description="GST N-terminal" evidence="3">
    <location>
        <begin position="5"/>
        <end position="86"/>
    </location>
</feature>
<dbReference type="Pfam" id="PF02798">
    <property type="entry name" value="GST_N"/>
    <property type="match status" value="1"/>
</dbReference>
<dbReference type="AlphaFoldDB" id="A0A6S4N5H0"/>
<reference evidence="5" key="1">
    <citation type="submission" date="2017-10" db="EMBL/GenBank/DDBJ databases">
        <title>Identification and Characterization of Glutathione S-transferase genes in the Codling Moth Cydia pomonella.</title>
        <authorList>
            <person name="Wang W."/>
            <person name="Yang X."/>
        </authorList>
    </citation>
    <scope>NUCLEOTIDE SEQUENCE</scope>
</reference>
<dbReference type="GO" id="GO:0004364">
    <property type="term" value="F:glutathione transferase activity"/>
    <property type="evidence" value="ECO:0007669"/>
    <property type="project" value="UniProtKB-EC"/>
</dbReference>
<dbReference type="PROSITE" id="PS50405">
    <property type="entry name" value="GST_CTER"/>
    <property type="match status" value="1"/>
</dbReference>
<dbReference type="FunFam" id="1.20.1050.10:FF:000007">
    <property type="entry name" value="Glutathione S-transferase 1-1"/>
    <property type="match status" value="1"/>
</dbReference>
<dbReference type="SFLD" id="SFLDG01153">
    <property type="entry name" value="Main.4:_Theta-like"/>
    <property type="match status" value="1"/>
</dbReference>
<dbReference type="Gene3D" id="1.20.1050.10">
    <property type="match status" value="1"/>
</dbReference>
<dbReference type="SFLD" id="SFLDS00019">
    <property type="entry name" value="Glutathione_Transferase_(cytos"/>
    <property type="match status" value="1"/>
</dbReference>
<dbReference type="InterPro" id="IPR040079">
    <property type="entry name" value="Glutathione_S-Trfase"/>
</dbReference>
<dbReference type="Pfam" id="PF00043">
    <property type="entry name" value="GST_C"/>
    <property type="match status" value="1"/>
</dbReference>
<sequence>MSSESAVKLYHFPVSGPSRGALLAARAIGVPVQIQIINLFQKEQLNQDFLKINPQHCVPTLEDDGFVLWESRAIACYLADKYGKDEDDTLYPKDLKQRAVVNQRLYFDASSLYVKIRAICFPILFLGETEIKEPLKKDLNSALEFLNGFLENSKWVAGHQLTIADTSIYASLSSILAVGWDISSFPNIQRWIKDCATIPGYAENEEGAKKFGEAVKKNLKK</sequence>
<dbReference type="InterPro" id="IPR004045">
    <property type="entry name" value="Glutathione_S-Trfase_N"/>
</dbReference>
<dbReference type="FunFam" id="3.40.30.10:FF:000034">
    <property type="entry name" value="glutathione S-transferase 1"/>
    <property type="match status" value="1"/>
</dbReference>
<dbReference type="InterPro" id="IPR036282">
    <property type="entry name" value="Glutathione-S-Trfase_C_sf"/>
</dbReference>
<comment type="subunit">
    <text evidence="1">Homodimer.</text>
</comment>
<evidence type="ECO:0000256" key="2">
    <source>
        <dbReference type="RuleBase" id="RU003494"/>
    </source>
</evidence>
<dbReference type="InterPro" id="IPR004046">
    <property type="entry name" value="GST_C"/>
</dbReference>
<protein>
    <submittedName>
        <fullName evidence="5">Glutathione S-transferase unclassified-2</fullName>
        <ecNumber evidence="5">2.5.1.18</ecNumber>
    </submittedName>
</protein>
<dbReference type="PROSITE" id="PS50404">
    <property type="entry name" value="GST_NTER"/>
    <property type="match status" value="1"/>
</dbReference>
<dbReference type="PANTHER" id="PTHR43969:SF9">
    <property type="entry name" value="GLUTATHIONE S TRANSFERASE D10, ISOFORM A-RELATED"/>
    <property type="match status" value="1"/>
</dbReference>
<evidence type="ECO:0000259" key="3">
    <source>
        <dbReference type="PROSITE" id="PS50404"/>
    </source>
</evidence>
<dbReference type="GO" id="GO:0006749">
    <property type="term" value="P:glutathione metabolic process"/>
    <property type="evidence" value="ECO:0007669"/>
    <property type="project" value="TreeGrafter"/>
</dbReference>
<comment type="similarity">
    <text evidence="2">Belongs to the GST superfamily.</text>
</comment>
<dbReference type="Gene3D" id="3.40.30.10">
    <property type="entry name" value="Glutaredoxin"/>
    <property type="match status" value="1"/>
</dbReference>
<accession>A0A6S4N5H0</accession>
<feature type="domain" description="GST C-terminal" evidence="4">
    <location>
        <begin position="94"/>
        <end position="218"/>
    </location>
</feature>
<dbReference type="CDD" id="cd03045">
    <property type="entry name" value="GST_N_Delta_Epsilon"/>
    <property type="match status" value="1"/>
</dbReference>
<evidence type="ECO:0000256" key="1">
    <source>
        <dbReference type="ARBA" id="ARBA00011738"/>
    </source>
</evidence>
<dbReference type="PANTHER" id="PTHR43969">
    <property type="entry name" value="GLUTATHIONE S TRANSFERASE D10, ISOFORM A-RELATED"/>
    <property type="match status" value="1"/>
</dbReference>
<evidence type="ECO:0000259" key="4">
    <source>
        <dbReference type="PROSITE" id="PS50405"/>
    </source>
</evidence>
<dbReference type="EC" id="2.5.1.18" evidence="5"/>
<dbReference type="InterPro" id="IPR010987">
    <property type="entry name" value="Glutathione-S-Trfase_C-like"/>
</dbReference>
<name>A0A6S4N5H0_CYDPO</name>
<dbReference type="SFLD" id="SFLDG00358">
    <property type="entry name" value="Main_(cytGST)"/>
    <property type="match status" value="1"/>
</dbReference>
<keyword evidence="5" id="KW-0808">Transferase</keyword>
<dbReference type="CDD" id="cd03177">
    <property type="entry name" value="GST_C_Delta_Epsilon"/>
    <property type="match status" value="1"/>
</dbReference>